<dbReference type="KEGG" id="cuv:CUREI_05675"/>
<evidence type="ECO:0000313" key="5">
    <source>
        <dbReference type="EMBL" id="AIL96847.1"/>
    </source>
</evidence>
<dbReference type="Proteomes" id="UP000028939">
    <property type="component" value="Chromosome"/>
</dbReference>
<proteinExistence type="predicted"/>
<sequence>MIRKIARPMLASVYVIDGVETLLNPAGHKEAADSVLKKVRALTPREYRGFLPKSPETAAQLVGATKAGAGASFAIGKFPRLSATLLAATALPSIVGRHAFWEADDADEKARRRTGALTDLGLAGGVLLATVDNNGKPDLKWRAQHAAQAAQKNVKQALPTKSETEKAWDKASGWFSDTTDQVTGYVDDNKGDWKKAAVKAGDAANDWFGDAKKQASHLLSDASEWLDDAADKASDKAQDAYGDLKPSAVQKFAAKRKVNGVVSELQGQLDDLQPSALDKFTAKRKVNKASAKAQNKAQGAVDSLQKAWDKLDANPSLLTKLKWKRKAKKAEKKAQKLVKKAQKKFA</sequence>
<dbReference type="OrthoDB" id="329282at2"/>
<dbReference type="GO" id="GO:0016020">
    <property type="term" value="C:membrane"/>
    <property type="evidence" value="ECO:0007669"/>
    <property type="project" value="UniProtKB-SubCell"/>
</dbReference>
<keyword evidence="6" id="KW-1185">Reference proteome</keyword>
<evidence type="ECO:0000256" key="1">
    <source>
        <dbReference type="ARBA" id="ARBA00004141"/>
    </source>
</evidence>
<organism evidence="5 6">
    <name type="scientific">Corynebacterium ureicelerivorans</name>
    <dbReference type="NCBI Taxonomy" id="401472"/>
    <lineage>
        <taxon>Bacteria</taxon>
        <taxon>Bacillati</taxon>
        <taxon>Actinomycetota</taxon>
        <taxon>Actinomycetes</taxon>
        <taxon>Mycobacteriales</taxon>
        <taxon>Corynebacteriaceae</taxon>
        <taxon>Corynebacterium</taxon>
    </lineage>
</organism>
<protein>
    <submittedName>
        <fullName evidence="5">DoxX family protein</fullName>
    </submittedName>
</protein>
<keyword evidence="2" id="KW-0812">Transmembrane</keyword>
<reference evidence="5 6" key="1">
    <citation type="submission" date="2014-08" db="EMBL/GenBank/DDBJ databases">
        <title>Complete genome sequence of Corynebacterium ureicelerivorans DSM 45051, a lipophilic and urea-splitting isolate from a blood culture of a septicaemia patient.</title>
        <authorList>
            <person name="Tippelt A."/>
            <person name="Albersmeier A."/>
            <person name="Brinkrolf K."/>
            <person name="Ruckert C."/>
            <person name="Tauch A."/>
        </authorList>
    </citation>
    <scope>NUCLEOTIDE SEQUENCE [LARGE SCALE GENOMIC DNA]</scope>
    <source>
        <strain evidence="5 6">IMMIB RIV-2301</strain>
    </source>
</reference>
<evidence type="ECO:0000256" key="2">
    <source>
        <dbReference type="ARBA" id="ARBA00022692"/>
    </source>
</evidence>
<dbReference type="InterPro" id="IPR032808">
    <property type="entry name" value="DoxX"/>
</dbReference>
<name>A0A077HQC8_9CORY</name>
<evidence type="ECO:0000256" key="4">
    <source>
        <dbReference type="ARBA" id="ARBA00023136"/>
    </source>
</evidence>
<dbReference type="EMBL" id="CP009215">
    <property type="protein sequence ID" value="AIL96847.1"/>
    <property type="molecule type" value="Genomic_DNA"/>
</dbReference>
<dbReference type="Pfam" id="PF07681">
    <property type="entry name" value="DoxX"/>
    <property type="match status" value="1"/>
</dbReference>
<dbReference type="RefSeq" id="WP_038611372.1">
    <property type="nucleotide sequence ID" value="NZ_CP009215.1"/>
</dbReference>
<evidence type="ECO:0000313" key="6">
    <source>
        <dbReference type="Proteomes" id="UP000028939"/>
    </source>
</evidence>
<dbReference type="AlphaFoldDB" id="A0A077HQC8"/>
<keyword evidence="3" id="KW-1133">Transmembrane helix</keyword>
<keyword evidence="4" id="KW-0472">Membrane</keyword>
<evidence type="ECO:0000256" key="3">
    <source>
        <dbReference type="ARBA" id="ARBA00022989"/>
    </source>
</evidence>
<gene>
    <name evidence="5" type="ORF">CUREI_05675</name>
</gene>
<accession>A0A077HQC8</accession>
<comment type="subcellular location">
    <subcellularLocation>
        <location evidence="1">Membrane</location>
        <topology evidence="1">Multi-pass membrane protein</topology>
    </subcellularLocation>
</comment>
<dbReference type="STRING" id="401472.CUREI_05675"/>
<dbReference type="HOGENOM" id="CLU_058421_1_0_11"/>